<dbReference type="InterPro" id="IPR007138">
    <property type="entry name" value="ABM_dom"/>
</dbReference>
<feature type="domain" description="ABM" evidence="1">
    <location>
        <begin position="32"/>
        <end position="95"/>
    </location>
</feature>
<dbReference type="SUPFAM" id="SSF54909">
    <property type="entry name" value="Dimeric alpha+beta barrel"/>
    <property type="match status" value="1"/>
</dbReference>
<reference evidence="2" key="1">
    <citation type="submission" date="2018-05" db="EMBL/GenBank/DDBJ databases">
        <authorList>
            <person name="Lanie J.A."/>
            <person name="Ng W.-L."/>
            <person name="Kazmierczak K.M."/>
            <person name="Andrzejewski T.M."/>
            <person name="Davidsen T.M."/>
            <person name="Wayne K.J."/>
            <person name="Tettelin H."/>
            <person name="Glass J.I."/>
            <person name="Rusch D."/>
            <person name="Podicherti R."/>
            <person name="Tsui H.-C.T."/>
            <person name="Winkler M.E."/>
        </authorList>
    </citation>
    <scope>NUCLEOTIDE SEQUENCE</scope>
</reference>
<organism evidence="2">
    <name type="scientific">marine metagenome</name>
    <dbReference type="NCBI Taxonomy" id="408172"/>
    <lineage>
        <taxon>unclassified sequences</taxon>
        <taxon>metagenomes</taxon>
        <taxon>ecological metagenomes</taxon>
    </lineage>
</organism>
<name>A0A383CIL8_9ZZZZ</name>
<evidence type="ECO:0000313" key="2">
    <source>
        <dbReference type="EMBL" id="SVE31984.1"/>
    </source>
</evidence>
<sequence length="121" mass="13775">MKKLFFAIAFLPLITGCKTVSHSNNTDDVYWLITATINEGQLENVKSINKELVSATLKNEPMTLSYDWSVSEDGKTCYFFEWYDNSEAVMIHTATFGEKFAERLLGMIEIQKFEVFGNPNG</sequence>
<feature type="non-terminal residue" evidence="2">
    <location>
        <position position="121"/>
    </location>
</feature>
<dbReference type="EMBL" id="UINC01209111">
    <property type="protein sequence ID" value="SVE31984.1"/>
    <property type="molecule type" value="Genomic_DNA"/>
</dbReference>
<dbReference type="AlphaFoldDB" id="A0A383CIL8"/>
<dbReference type="InterPro" id="IPR011008">
    <property type="entry name" value="Dimeric_a/b-barrel"/>
</dbReference>
<protein>
    <recommendedName>
        <fullName evidence="1">ABM domain-containing protein</fullName>
    </recommendedName>
</protein>
<dbReference type="PROSITE" id="PS51257">
    <property type="entry name" value="PROKAR_LIPOPROTEIN"/>
    <property type="match status" value="1"/>
</dbReference>
<evidence type="ECO:0000259" key="1">
    <source>
        <dbReference type="Pfam" id="PF03992"/>
    </source>
</evidence>
<accession>A0A383CIL8</accession>
<proteinExistence type="predicted"/>
<dbReference type="Gene3D" id="3.30.70.100">
    <property type="match status" value="1"/>
</dbReference>
<gene>
    <name evidence="2" type="ORF">METZ01_LOCUS484838</name>
</gene>
<dbReference type="Pfam" id="PF03992">
    <property type="entry name" value="ABM"/>
    <property type="match status" value="1"/>
</dbReference>